<proteinExistence type="predicted"/>
<dbReference type="EMBL" id="MU266404">
    <property type="protein sequence ID" value="KAH7925336.1"/>
    <property type="molecule type" value="Genomic_DNA"/>
</dbReference>
<gene>
    <name evidence="1" type="ORF">BV22DRAFT_1104982</name>
</gene>
<reference evidence="1" key="1">
    <citation type="journal article" date="2021" name="New Phytol.">
        <title>Evolutionary innovations through gain and loss of genes in the ectomycorrhizal Boletales.</title>
        <authorList>
            <person name="Wu G."/>
            <person name="Miyauchi S."/>
            <person name="Morin E."/>
            <person name="Kuo A."/>
            <person name="Drula E."/>
            <person name="Varga T."/>
            <person name="Kohler A."/>
            <person name="Feng B."/>
            <person name="Cao Y."/>
            <person name="Lipzen A."/>
            <person name="Daum C."/>
            <person name="Hundley H."/>
            <person name="Pangilinan J."/>
            <person name="Johnson J."/>
            <person name="Barry K."/>
            <person name="LaButti K."/>
            <person name="Ng V."/>
            <person name="Ahrendt S."/>
            <person name="Min B."/>
            <person name="Choi I.G."/>
            <person name="Park H."/>
            <person name="Plett J.M."/>
            <person name="Magnuson J."/>
            <person name="Spatafora J.W."/>
            <person name="Nagy L.G."/>
            <person name="Henrissat B."/>
            <person name="Grigoriev I.V."/>
            <person name="Yang Z.L."/>
            <person name="Xu J."/>
            <person name="Martin F.M."/>
        </authorList>
    </citation>
    <scope>NUCLEOTIDE SEQUENCE</scope>
    <source>
        <strain evidence="1">KUC20120723A-06</strain>
    </source>
</reference>
<organism evidence="1 2">
    <name type="scientific">Leucogyrophana mollusca</name>
    <dbReference type="NCBI Taxonomy" id="85980"/>
    <lineage>
        <taxon>Eukaryota</taxon>
        <taxon>Fungi</taxon>
        <taxon>Dikarya</taxon>
        <taxon>Basidiomycota</taxon>
        <taxon>Agaricomycotina</taxon>
        <taxon>Agaricomycetes</taxon>
        <taxon>Agaricomycetidae</taxon>
        <taxon>Boletales</taxon>
        <taxon>Boletales incertae sedis</taxon>
        <taxon>Leucogyrophana</taxon>
    </lineage>
</organism>
<dbReference type="Proteomes" id="UP000790709">
    <property type="component" value="Unassembled WGS sequence"/>
</dbReference>
<comment type="caution">
    <text evidence="1">The sequence shown here is derived from an EMBL/GenBank/DDBJ whole genome shotgun (WGS) entry which is preliminary data.</text>
</comment>
<accession>A0ACB8BJD1</accession>
<evidence type="ECO:0000313" key="2">
    <source>
        <dbReference type="Proteomes" id="UP000790709"/>
    </source>
</evidence>
<sequence>MEALRSRSYVFDPRPNFPFFLAAKRYWTDGVEHDKDSRTLVFAHATGFHKEHWEPTIGDLCKLFREQEHGNVKIREMWSIDAPNHGDAAILNEDTLRWGYEKAFSWEDYGRGIHAFLTGLGTGIDVDFRGHNFVGIGHSMGAIAIMLSTTFQPPLKYSSIQLIEPMLLGRQWNTFGNFLQQGALNRRDIWPSTEEAYRIMKGRPSWRAWDDRVLRVYVDHGLRSLPTLEYPEQTGGVTLKCTRQQEAATFSDYTSRVIAYNLLQYLAKRTPIHFVYGAIDDYTAAEVKDDVLNNGSGGIENLARVVRVSGAGHLVLQTHPTAVAEVIWEGLVNEGHPKLRRGNHRTGTSARL</sequence>
<protein>
    <submittedName>
        <fullName evidence="1">Alpha/beta-hydrolase</fullName>
    </submittedName>
</protein>
<keyword evidence="2" id="KW-1185">Reference proteome</keyword>
<evidence type="ECO:0000313" key="1">
    <source>
        <dbReference type="EMBL" id="KAH7925336.1"/>
    </source>
</evidence>
<name>A0ACB8BJD1_9AGAM</name>